<evidence type="ECO:0000313" key="2">
    <source>
        <dbReference type="WBParaSite" id="jg21139"/>
    </source>
</evidence>
<dbReference type="WBParaSite" id="jg21139">
    <property type="protein sequence ID" value="jg21139"/>
    <property type="gene ID" value="jg21139"/>
</dbReference>
<organism evidence="1 2">
    <name type="scientific">Ditylenchus dipsaci</name>
    <dbReference type="NCBI Taxonomy" id="166011"/>
    <lineage>
        <taxon>Eukaryota</taxon>
        <taxon>Metazoa</taxon>
        <taxon>Ecdysozoa</taxon>
        <taxon>Nematoda</taxon>
        <taxon>Chromadorea</taxon>
        <taxon>Rhabditida</taxon>
        <taxon>Tylenchina</taxon>
        <taxon>Tylenchomorpha</taxon>
        <taxon>Sphaerularioidea</taxon>
        <taxon>Anguinidae</taxon>
        <taxon>Anguininae</taxon>
        <taxon>Ditylenchus</taxon>
    </lineage>
</organism>
<reference evidence="2" key="1">
    <citation type="submission" date="2022-11" db="UniProtKB">
        <authorList>
            <consortium name="WormBaseParasite"/>
        </authorList>
    </citation>
    <scope>IDENTIFICATION</scope>
</reference>
<accession>A0A915DMH8</accession>
<evidence type="ECO:0000313" key="1">
    <source>
        <dbReference type="Proteomes" id="UP000887574"/>
    </source>
</evidence>
<dbReference type="Proteomes" id="UP000887574">
    <property type="component" value="Unplaced"/>
</dbReference>
<protein>
    <submittedName>
        <fullName evidence="2">Uncharacterized protein</fullName>
    </submittedName>
</protein>
<sequence>MTRCHFTAERLCISACQNVPYSIVEAELSSRFVVCVHGRKKEVLSRLNDRIVLSFTSDIWSGPTEVSSVSLIAHGNDTVWKRHKLVLCVRHFPVCHNFKTMSQTMDNMLRGWESMEIKEIP</sequence>
<dbReference type="AlphaFoldDB" id="A0A915DMH8"/>
<proteinExistence type="predicted"/>
<name>A0A915DMH8_9BILA</name>
<keyword evidence="1" id="KW-1185">Reference proteome</keyword>